<protein>
    <recommendedName>
        <fullName evidence="12">Doublecortin domain-containing protein 2</fullName>
    </recommendedName>
</protein>
<evidence type="ECO:0000313" key="15">
    <source>
        <dbReference type="Proteomes" id="UP000515156"/>
    </source>
</evidence>
<dbReference type="GO" id="GO:0048813">
    <property type="term" value="P:dendrite morphogenesis"/>
    <property type="evidence" value="ECO:0007669"/>
    <property type="project" value="TreeGrafter"/>
</dbReference>
<dbReference type="Proteomes" id="UP000515156">
    <property type="component" value="Chromosome 1"/>
</dbReference>
<dbReference type="FunFam" id="3.10.20.230:FF:000004">
    <property type="entry name" value="Doublecortin domain containing 2"/>
    <property type="match status" value="1"/>
</dbReference>
<evidence type="ECO:0000256" key="11">
    <source>
        <dbReference type="ARBA" id="ARBA00066265"/>
    </source>
</evidence>
<evidence type="ECO:0000256" key="12">
    <source>
        <dbReference type="ARBA" id="ARBA00072980"/>
    </source>
</evidence>
<feature type="region of interest" description="Disordered" evidence="13">
    <location>
        <begin position="344"/>
        <end position="511"/>
    </location>
</feature>
<dbReference type="GO" id="GO:0005930">
    <property type="term" value="C:axoneme"/>
    <property type="evidence" value="ECO:0007669"/>
    <property type="project" value="UniProtKB-SubCell"/>
</dbReference>
<dbReference type="SMART" id="SM00537">
    <property type="entry name" value="DCX"/>
    <property type="match status" value="2"/>
</dbReference>
<gene>
    <name evidence="16" type="primary">DCDC2</name>
</gene>
<sequence length="511" mass="56932">MGESGSGRGNGGAAGLAQQPQVKSVVVYRNGDPFYRGRRMLIHERKVGNFDVFLQEVTGSVHAPFGAVRNLYTPRAGHRITSLDDMQSGEVYVAGGGEGFKKLDYMQIGENKKKPVEINSQLSVEDVKPVTHSRINVSARFRKPVQEPCTIFLIANGDMMNPASRLLIPRKTLSQWDHVLAMATEKISLRSGAVHRLYTLDGKLVRDGTELENGQFYVAVGRDKFKKLPYGDVLFSKSPVRRAYGSKASSLPPITGSRKHKENGHGRQTKSTGGSSDTGETLLSPQPPKRKDKIKQAETRENAVFSNKTIKVKQNIRITNSTYVLQDNDESVFKAVKKRSETWGAAEVQEDEETQVEVPVDQRTAETVEEEERDAEVQSAVEKQQDNELLESEDERELAMNENGIDEEQEQDGKESLLNNGMPYKNKKLRNFEDGDNEEGSLEKNEESGEESEAINGHHDLGQERTDDEDYDNAKGNPSHADSSHENRTSRLQGKLPSPRDSEKKEYAAVA</sequence>
<dbReference type="FunCoup" id="A0A6P7YIQ6">
    <property type="interactions" value="217"/>
</dbReference>
<reference evidence="16" key="1">
    <citation type="submission" date="2025-08" db="UniProtKB">
        <authorList>
            <consortium name="RefSeq"/>
        </authorList>
    </citation>
    <scope>IDENTIFICATION</scope>
</reference>
<keyword evidence="6" id="KW-0524">Neurogenesis</keyword>
<dbReference type="InterPro" id="IPR003533">
    <property type="entry name" value="Doublecortin_dom"/>
</dbReference>
<name>A0A6P7YIQ6_9AMPH</name>
<feature type="compositionally biased region" description="Polar residues" evidence="13">
    <location>
        <begin position="269"/>
        <end position="284"/>
    </location>
</feature>
<dbReference type="PANTHER" id="PTHR23004:SF5">
    <property type="entry name" value="DOUBLECORTIN DOMAIN-CONTAINING PROTEIN 2"/>
    <property type="match status" value="1"/>
</dbReference>
<feature type="compositionally biased region" description="Basic and acidic residues" evidence="13">
    <location>
        <begin position="456"/>
        <end position="465"/>
    </location>
</feature>
<evidence type="ECO:0000256" key="2">
    <source>
        <dbReference type="ARBA" id="ARBA00022490"/>
    </source>
</evidence>
<dbReference type="CTD" id="51473"/>
<keyword evidence="3" id="KW-0597">Phosphoprotein</keyword>
<evidence type="ECO:0000256" key="5">
    <source>
        <dbReference type="ARBA" id="ARBA00022794"/>
    </source>
</evidence>
<evidence type="ECO:0000256" key="6">
    <source>
        <dbReference type="ARBA" id="ARBA00022902"/>
    </source>
</evidence>
<dbReference type="Pfam" id="PF03607">
    <property type="entry name" value="DCX"/>
    <property type="match status" value="2"/>
</dbReference>
<dbReference type="PANTHER" id="PTHR23004">
    <property type="entry name" value="DOUBLECORTIN DOMAIN CONTAINING 2"/>
    <property type="match status" value="1"/>
</dbReference>
<evidence type="ECO:0000256" key="1">
    <source>
        <dbReference type="ARBA" id="ARBA00004430"/>
    </source>
</evidence>
<dbReference type="Gene3D" id="3.10.20.230">
    <property type="entry name" value="Doublecortin domain"/>
    <property type="match status" value="2"/>
</dbReference>
<evidence type="ECO:0000256" key="7">
    <source>
        <dbReference type="ARBA" id="ARBA00023212"/>
    </source>
</evidence>
<evidence type="ECO:0000259" key="14">
    <source>
        <dbReference type="PROSITE" id="PS50309"/>
    </source>
</evidence>
<feature type="domain" description="Doublecortin" evidence="14">
    <location>
        <begin position="23"/>
        <end position="106"/>
    </location>
</feature>
<dbReference type="RefSeq" id="XP_030067342.1">
    <property type="nucleotide sequence ID" value="XM_030211482.1"/>
</dbReference>
<feature type="domain" description="Doublecortin" evidence="14">
    <location>
        <begin position="149"/>
        <end position="231"/>
    </location>
</feature>
<keyword evidence="2" id="KW-0963">Cytoplasm</keyword>
<dbReference type="GeneID" id="115475616"/>
<dbReference type="OrthoDB" id="1738954at2759"/>
<comment type="subcellular location">
    <subcellularLocation>
        <location evidence="9">Cell projection</location>
        <location evidence="9">Kinocilium</location>
    </subcellularLocation>
    <subcellularLocation>
        <location evidence="1">Cytoplasm</location>
        <location evidence="1">Cytoskeleton</location>
        <location evidence="1">Cilium axoneme</location>
    </subcellularLocation>
</comment>
<comment type="subunit">
    <text evidence="11">Interacts with DVL1, DVL2 and DVL3.</text>
</comment>
<keyword evidence="7" id="KW-0206">Cytoskeleton</keyword>
<dbReference type="GO" id="GO:0060091">
    <property type="term" value="C:kinocilium"/>
    <property type="evidence" value="ECO:0007669"/>
    <property type="project" value="UniProtKB-SubCell"/>
</dbReference>
<dbReference type="AlphaFoldDB" id="A0A6P7YIQ6"/>
<evidence type="ECO:0000256" key="13">
    <source>
        <dbReference type="SAM" id="MobiDB-lite"/>
    </source>
</evidence>
<dbReference type="FunFam" id="3.10.20.230:FF:000005">
    <property type="entry name" value="Doublecortin domain containing 2"/>
    <property type="match status" value="1"/>
</dbReference>
<dbReference type="CDD" id="cd17152">
    <property type="entry name" value="DCX2_DCDC2"/>
    <property type="match status" value="1"/>
</dbReference>
<dbReference type="GO" id="GO:0005815">
    <property type="term" value="C:microtubule organizing center"/>
    <property type="evidence" value="ECO:0007669"/>
    <property type="project" value="TreeGrafter"/>
</dbReference>
<dbReference type="GO" id="GO:1902017">
    <property type="term" value="P:regulation of cilium assembly"/>
    <property type="evidence" value="ECO:0007669"/>
    <property type="project" value="TreeGrafter"/>
</dbReference>
<dbReference type="KEGG" id="muo:115475616"/>
<evidence type="ECO:0000256" key="4">
    <source>
        <dbReference type="ARBA" id="ARBA00022737"/>
    </source>
</evidence>
<evidence type="ECO:0000256" key="3">
    <source>
        <dbReference type="ARBA" id="ARBA00022553"/>
    </source>
</evidence>
<evidence type="ECO:0000313" key="16">
    <source>
        <dbReference type="RefSeq" id="XP_030067342.1"/>
    </source>
</evidence>
<evidence type="ECO:0000256" key="10">
    <source>
        <dbReference type="ARBA" id="ARBA00057353"/>
    </source>
</evidence>
<evidence type="ECO:0000256" key="8">
    <source>
        <dbReference type="ARBA" id="ARBA00023273"/>
    </source>
</evidence>
<keyword evidence="8" id="KW-0966">Cell projection</keyword>
<accession>A0A6P7YIQ6</accession>
<dbReference type="GO" id="GO:0005874">
    <property type="term" value="C:microtubule"/>
    <property type="evidence" value="ECO:0007669"/>
    <property type="project" value="TreeGrafter"/>
</dbReference>
<comment type="function">
    <text evidence="10">Protein that plays a role in the inhibition of canonical Wnt signaling pathway. May be involved in neuronal migration during development of the cerebral neocortex. Involved in the control of ciliogenesis and ciliary length.</text>
</comment>
<dbReference type="SUPFAM" id="SSF89837">
    <property type="entry name" value="Doublecortin (DC)"/>
    <property type="match status" value="2"/>
</dbReference>
<feature type="compositionally biased region" description="Basic and acidic residues" evidence="13">
    <location>
        <begin position="498"/>
        <end position="511"/>
    </location>
</feature>
<evidence type="ECO:0000256" key="9">
    <source>
        <dbReference type="ARBA" id="ARBA00037822"/>
    </source>
</evidence>
<dbReference type="InterPro" id="IPR033036">
    <property type="entry name" value="DCDC2_DCX_dom2"/>
</dbReference>
<keyword evidence="15" id="KW-1185">Reference proteome</keyword>
<dbReference type="PROSITE" id="PS50309">
    <property type="entry name" value="DC"/>
    <property type="match status" value="2"/>
</dbReference>
<keyword evidence="4" id="KW-0677">Repeat</keyword>
<dbReference type="GO" id="GO:0060271">
    <property type="term" value="P:cilium assembly"/>
    <property type="evidence" value="ECO:0007669"/>
    <property type="project" value="TreeGrafter"/>
</dbReference>
<keyword evidence="5" id="KW-0970">Cilium biogenesis/degradation</keyword>
<organism evidence="15 16">
    <name type="scientific">Microcaecilia unicolor</name>
    <dbReference type="NCBI Taxonomy" id="1415580"/>
    <lineage>
        <taxon>Eukaryota</taxon>
        <taxon>Metazoa</taxon>
        <taxon>Chordata</taxon>
        <taxon>Craniata</taxon>
        <taxon>Vertebrata</taxon>
        <taxon>Euteleostomi</taxon>
        <taxon>Amphibia</taxon>
        <taxon>Gymnophiona</taxon>
        <taxon>Siphonopidae</taxon>
        <taxon>Microcaecilia</taxon>
    </lineage>
</organism>
<proteinExistence type="predicted"/>
<dbReference type="InterPro" id="IPR036572">
    <property type="entry name" value="Doublecortin_dom_sf"/>
</dbReference>
<dbReference type="GO" id="GO:0001764">
    <property type="term" value="P:neuron migration"/>
    <property type="evidence" value="ECO:0007669"/>
    <property type="project" value="TreeGrafter"/>
</dbReference>
<feature type="region of interest" description="Disordered" evidence="13">
    <location>
        <begin position="245"/>
        <end position="297"/>
    </location>
</feature>
<dbReference type="InParanoid" id="A0A6P7YIQ6"/>
<dbReference type="GO" id="GO:0035556">
    <property type="term" value="P:intracellular signal transduction"/>
    <property type="evidence" value="ECO:0007669"/>
    <property type="project" value="InterPro"/>
</dbReference>